<dbReference type="PROSITE" id="PS50885">
    <property type="entry name" value="HAMP"/>
    <property type="match status" value="1"/>
</dbReference>
<accession>A0A1E7Z8X1</accession>
<dbReference type="InterPro" id="IPR043128">
    <property type="entry name" value="Rev_trsase/Diguanyl_cyclase"/>
</dbReference>
<keyword evidence="2" id="KW-1133">Transmembrane helix</keyword>
<protein>
    <submittedName>
        <fullName evidence="6">Diguanylate cyclase</fullName>
    </submittedName>
</protein>
<reference evidence="6 7" key="1">
    <citation type="submission" date="2016-08" db="EMBL/GenBank/DDBJ databases">
        <authorList>
            <person name="Seilhamer J.J."/>
        </authorList>
    </citation>
    <scope>NUCLEOTIDE SEQUENCE [LARGE SCALE GENOMIC DNA]</scope>
    <source>
        <strain evidence="6 7">KCTC 42603</strain>
    </source>
</reference>
<dbReference type="AlphaFoldDB" id="A0A1E7Z8X1"/>
<dbReference type="GO" id="GO:0007165">
    <property type="term" value="P:signal transduction"/>
    <property type="evidence" value="ECO:0007669"/>
    <property type="project" value="InterPro"/>
</dbReference>
<keyword evidence="2" id="KW-0472">Membrane</keyword>
<sequence length="694" mass="78112">MKSLRTEIAAITLISITVISALVMWVSIRVYEGLYEDFVSKELNALSENLANDLLPFMSSSEDTFSLLSILLKLDEYDNVEFAKVFSQEGELLTAYVGSASDEHTVQQTESGPAFDRQLFSLQHGLFVEESHIRVVRIIGDPALPQGKLVISYLIEQSLKASQQRFISSIVPFVIFILLAAVFCVIELQRRSLLPLFELIDEMRRIEETKDYAVEVNVEGKTEIKALTHGFNSMMSDINKQAELNRQKNKLLTRQQEQMEKLANFDPLTGLPNRQFLMKCLSIELSRAKRENSNVALLFLDLDGFKMVNDSFGHDVGDKLLCKIADLVSENLRADDIVGRLGGDEFVIILSAETTFEQVEEVANRLVSVINEEQFVDQWRLETGASIGVALAKDCEYNLTTLMSNADIAMYHSKRNGRGQFTLFTRMMQDDNHRIIRISTSIISALENDEFYLVYQPKVNQSGHIVAFEALIRWYNAHLGIVSPAEFIPIAEQSNKVSAITQWVVQQVCNDIDQILGQYGESTSISLNLSANDLKDDSVTGFVLEKIKLLGKRASAIEFEITESAYLKSFQAGNKFFEDLRTYGCKIALDDFGTGYSSLSYLTEFNIDTLKIDRQFVSQIGVSQRSELITVTILEMARHLKLTVCAEGVETLEQANFLIDHGCHTLQGYYYGKPEPLSSQTTDSFLPDLNNSLS</sequence>
<dbReference type="InterPro" id="IPR029787">
    <property type="entry name" value="Nucleotide_cyclase"/>
</dbReference>
<dbReference type="CDD" id="cd01949">
    <property type="entry name" value="GGDEF"/>
    <property type="match status" value="1"/>
</dbReference>
<evidence type="ECO:0000256" key="1">
    <source>
        <dbReference type="ARBA" id="ARBA00001946"/>
    </source>
</evidence>
<evidence type="ECO:0000313" key="6">
    <source>
        <dbReference type="EMBL" id="OFC69891.1"/>
    </source>
</evidence>
<feature type="transmembrane region" description="Helical" evidence="2">
    <location>
        <begin position="166"/>
        <end position="186"/>
    </location>
</feature>
<proteinExistence type="predicted"/>
<dbReference type="GO" id="GO:0016020">
    <property type="term" value="C:membrane"/>
    <property type="evidence" value="ECO:0007669"/>
    <property type="project" value="InterPro"/>
</dbReference>
<dbReference type="Pfam" id="PF00563">
    <property type="entry name" value="EAL"/>
    <property type="match status" value="1"/>
</dbReference>
<dbReference type="InterPro" id="IPR000160">
    <property type="entry name" value="GGDEF_dom"/>
</dbReference>
<dbReference type="GO" id="GO:0003824">
    <property type="term" value="F:catalytic activity"/>
    <property type="evidence" value="ECO:0007669"/>
    <property type="project" value="UniProtKB-ARBA"/>
</dbReference>
<dbReference type="SMART" id="SM00052">
    <property type="entry name" value="EAL"/>
    <property type="match status" value="1"/>
</dbReference>
<dbReference type="EMBL" id="MDHN01000034">
    <property type="protein sequence ID" value="OFC69891.1"/>
    <property type="molecule type" value="Genomic_DNA"/>
</dbReference>
<dbReference type="PROSITE" id="PS50883">
    <property type="entry name" value="EAL"/>
    <property type="match status" value="1"/>
</dbReference>
<feature type="transmembrane region" description="Helical" evidence="2">
    <location>
        <begin position="7"/>
        <end position="28"/>
    </location>
</feature>
<keyword evidence="7" id="KW-1185">Reference proteome</keyword>
<dbReference type="Pfam" id="PF00990">
    <property type="entry name" value="GGDEF"/>
    <property type="match status" value="1"/>
</dbReference>
<feature type="domain" description="HAMP" evidence="4">
    <location>
        <begin position="190"/>
        <end position="243"/>
    </location>
</feature>
<gene>
    <name evidence="6" type="ORF">BFC18_00350</name>
</gene>
<dbReference type="NCBIfam" id="TIGR00254">
    <property type="entry name" value="GGDEF"/>
    <property type="match status" value="1"/>
</dbReference>
<dbReference type="Pfam" id="PF00672">
    <property type="entry name" value="HAMP"/>
    <property type="match status" value="1"/>
</dbReference>
<dbReference type="InterPro" id="IPR003660">
    <property type="entry name" value="HAMP_dom"/>
</dbReference>
<evidence type="ECO:0000259" key="3">
    <source>
        <dbReference type="PROSITE" id="PS50883"/>
    </source>
</evidence>
<feature type="domain" description="EAL" evidence="3">
    <location>
        <begin position="435"/>
        <end position="688"/>
    </location>
</feature>
<evidence type="ECO:0000256" key="2">
    <source>
        <dbReference type="SAM" id="Phobius"/>
    </source>
</evidence>
<comment type="cofactor">
    <cofactor evidence="1">
        <name>Mg(2+)</name>
        <dbReference type="ChEBI" id="CHEBI:18420"/>
    </cofactor>
</comment>
<dbReference type="PROSITE" id="PS50887">
    <property type="entry name" value="GGDEF"/>
    <property type="match status" value="1"/>
</dbReference>
<dbReference type="InterPro" id="IPR052155">
    <property type="entry name" value="Biofilm_reg_signaling"/>
</dbReference>
<evidence type="ECO:0000259" key="4">
    <source>
        <dbReference type="PROSITE" id="PS50885"/>
    </source>
</evidence>
<dbReference type="RefSeq" id="WP_070126341.1">
    <property type="nucleotide sequence ID" value="NZ_MDHN01000034.1"/>
</dbReference>
<dbReference type="STRING" id="1656094.BFC18_00350"/>
<dbReference type="Proteomes" id="UP000175691">
    <property type="component" value="Unassembled WGS sequence"/>
</dbReference>
<name>A0A1E7Z8X1_9ALTE</name>
<dbReference type="SMART" id="SM00304">
    <property type="entry name" value="HAMP"/>
    <property type="match status" value="1"/>
</dbReference>
<dbReference type="Gene3D" id="3.20.20.450">
    <property type="entry name" value="EAL domain"/>
    <property type="match status" value="1"/>
</dbReference>
<dbReference type="PANTHER" id="PTHR44757:SF2">
    <property type="entry name" value="BIOFILM ARCHITECTURE MAINTENANCE PROTEIN MBAA"/>
    <property type="match status" value="1"/>
</dbReference>
<dbReference type="Gene3D" id="6.10.340.10">
    <property type="match status" value="1"/>
</dbReference>
<dbReference type="SMART" id="SM00267">
    <property type="entry name" value="GGDEF"/>
    <property type="match status" value="1"/>
</dbReference>
<dbReference type="InterPro" id="IPR001633">
    <property type="entry name" value="EAL_dom"/>
</dbReference>
<evidence type="ECO:0000313" key="7">
    <source>
        <dbReference type="Proteomes" id="UP000175691"/>
    </source>
</evidence>
<dbReference type="FunFam" id="3.30.70.270:FF:000001">
    <property type="entry name" value="Diguanylate cyclase domain protein"/>
    <property type="match status" value="1"/>
</dbReference>
<dbReference type="InterPro" id="IPR035919">
    <property type="entry name" value="EAL_sf"/>
</dbReference>
<dbReference type="CDD" id="cd01948">
    <property type="entry name" value="EAL"/>
    <property type="match status" value="1"/>
</dbReference>
<dbReference type="SUPFAM" id="SSF55073">
    <property type="entry name" value="Nucleotide cyclase"/>
    <property type="match status" value="1"/>
</dbReference>
<comment type="caution">
    <text evidence="6">The sequence shown here is derived from an EMBL/GenBank/DDBJ whole genome shotgun (WGS) entry which is preliminary data.</text>
</comment>
<dbReference type="PANTHER" id="PTHR44757">
    <property type="entry name" value="DIGUANYLATE CYCLASE DGCP"/>
    <property type="match status" value="1"/>
</dbReference>
<keyword evidence="2" id="KW-0812">Transmembrane</keyword>
<dbReference type="Gene3D" id="3.30.70.270">
    <property type="match status" value="1"/>
</dbReference>
<organism evidence="6 7">
    <name type="scientific">Alteromonas confluentis</name>
    <dbReference type="NCBI Taxonomy" id="1656094"/>
    <lineage>
        <taxon>Bacteria</taxon>
        <taxon>Pseudomonadati</taxon>
        <taxon>Pseudomonadota</taxon>
        <taxon>Gammaproteobacteria</taxon>
        <taxon>Alteromonadales</taxon>
        <taxon>Alteromonadaceae</taxon>
        <taxon>Alteromonas/Salinimonas group</taxon>
        <taxon>Alteromonas</taxon>
    </lineage>
</organism>
<evidence type="ECO:0000259" key="5">
    <source>
        <dbReference type="PROSITE" id="PS50887"/>
    </source>
</evidence>
<feature type="domain" description="GGDEF" evidence="5">
    <location>
        <begin position="293"/>
        <end position="426"/>
    </location>
</feature>
<dbReference type="SUPFAM" id="SSF141868">
    <property type="entry name" value="EAL domain-like"/>
    <property type="match status" value="1"/>
</dbReference>